<dbReference type="Proteomes" id="UP000187209">
    <property type="component" value="Unassembled WGS sequence"/>
</dbReference>
<feature type="compositionally biased region" description="Basic and acidic residues" evidence="8">
    <location>
        <begin position="241"/>
        <end position="252"/>
    </location>
</feature>
<evidence type="ECO:0000256" key="3">
    <source>
        <dbReference type="ARBA" id="ARBA00022763"/>
    </source>
</evidence>
<evidence type="ECO:0000256" key="5">
    <source>
        <dbReference type="ARBA" id="ARBA00022833"/>
    </source>
</evidence>
<feature type="domain" description="C2HC/C3H-type" evidence="9">
    <location>
        <begin position="137"/>
        <end position="166"/>
    </location>
</feature>
<organism evidence="10 11">
    <name type="scientific">Stentor coeruleus</name>
    <dbReference type="NCBI Taxonomy" id="5963"/>
    <lineage>
        <taxon>Eukaryota</taxon>
        <taxon>Sar</taxon>
        <taxon>Alveolata</taxon>
        <taxon>Ciliophora</taxon>
        <taxon>Postciliodesmatophora</taxon>
        <taxon>Heterotrichea</taxon>
        <taxon>Heterotrichida</taxon>
        <taxon>Stentoridae</taxon>
        <taxon>Stentor</taxon>
    </lineage>
</organism>
<feature type="domain" description="C2HC/C3H-type" evidence="9">
    <location>
        <begin position="576"/>
        <end position="605"/>
    </location>
</feature>
<dbReference type="OrthoDB" id="265955at2759"/>
<evidence type="ECO:0000256" key="6">
    <source>
        <dbReference type="ARBA" id="ARBA00023204"/>
    </source>
</evidence>
<dbReference type="GO" id="GO:0008270">
    <property type="term" value="F:zinc ion binding"/>
    <property type="evidence" value="ECO:0007669"/>
    <property type="project" value="UniProtKB-KW"/>
</dbReference>
<feature type="compositionally biased region" description="Basic and acidic residues" evidence="8">
    <location>
        <begin position="469"/>
        <end position="493"/>
    </location>
</feature>
<keyword evidence="2" id="KW-0677">Repeat</keyword>
<feature type="region of interest" description="Disordered" evidence="8">
    <location>
        <begin position="453"/>
        <end position="493"/>
    </location>
</feature>
<feature type="region of interest" description="Disordered" evidence="8">
    <location>
        <begin position="241"/>
        <end position="262"/>
    </location>
</feature>
<dbReference type="GO" id="GO:0006281">
    <property type="term" value="P:DNA repair"/>
    <property type="evidence" value="ECO:0007669"/>
    <property type="project" value="UniProtKB-KW"/>
</dbReference>
<evidence type="ECO:0000313" key="11">
    <source>
        <dbReference type="Proteomes" id="UP000187209"/>
    </source>
</evidence>
<sequence>MKTNLKFSSPKISRSPTNKFKQNPLAQSSANISVKSIQSSKGLGDVHNNTKNQVSMSTATFRPKAVMCHICGREFGTASIGIHLKQCEKLWEEREMKKSPRERKPVPIAPKDLPLGSSRMELEEHNKLVYESYNENVMVQCPNCLRTFIEDRLQIHLKSCTSDNPHKLAPGASKLLQTQAPGKVSKSQEPTKATNITLSPLPKEKVILRPKALMCHICGREFGTASIEIHIKNCTKLWEERESKKPRNERKPVPSAPTDVPISKTHRNIEEHNNIVSENFTNKVMTRCPNCFRTFLEDRIEIHLKSCTSDNPHKIAPSVAKAAGGEDNIKTYIPKIEQNIYKGQEKESFYEKNIVKPKTLMCHICGKEYGTASYDIHLKNCAKLWEERESKKPKRERRPVPPMPENLPGGLTSNALEKRNNLVNEAFTSQVMVQCPNCSRKFLEDRIEVHMKSCTSENPHKPPPTASKKQGENPEVKEYSPKQRVYEPKKNENSYEKSLIKPKAIMCHICGREFGTASIEIHLKSCAKLWEEREARKPPNERRQVPEAPQDIPISKTMKNIEQHNAIVSEVYNTSVLIPCPYCSRTFLEDRLQIHLRSCTAEKPHKAPNKT</sequence>
<dbReference type="AlphaFoldDB" id="A0A1R2CLS8"/>
<name>A0A1R2CLS8_9CILI</name>
<dbReference type="GO" id="GO:0003677">
    <property type="term" value="F:DNA binding"/>
    <property type="evidence" value="ECO:0007669"/>
    <property type="project" value="InterPro"/>
</dbReference>
<dbReference type="SMART" id="SM00734">
    <property type="entry name" value="ZnF_Rad18"/>
    <property type="match status" value="8"/>
</dbReference>
<accession>A0A1R2CLS8</accession>
<feature type="region of interest" description="Disordered" evidence="8">
    <location>
        <begin position="1"/>
        <end position="29"/>
    </location>
</feature>
<evidence type="ECO:0000256" key="4">
    <source>
        <dbReference type="ARBA" id="ARBA00022771"/>
    </source>
</evidence>
<protein>
    <recommendedName>
        <fullName evidence="9">C2HC/C3H-type domain-containing protein</fullName>
    </recommendedName>
</protein>
<dbReference type="InterPro" id="IPR026319">
    <property type="entry name" value="ZC2HC1A/B-like"/>
</dbReference>
<keyword evidence="11" id="KW-1185">Reference proteome</keyword>
<dbReference type="InterPro" id="IPR006642">
    <property type="entry name" value="Rad18_UBZ4"/>
</dbReference>
<evidence type="ECO:0000259" key="9">
    <source>
        <dbReference type="PROSITE" id="PS52027"/>
    </source>
</evidence>
<dbReference type="InterPro" id="IPR049899">
    <property type="entry name" value="Znf_C2HC_C3H"/>
</dbReference>
<dbReference type="EMBL" id="MPUH01000113">
    <property type="protein sequence ID" value="OMJ89967.1"/>
    <property type="molecule type" value="Genomic_DNA"/>
</dbReference>
<keyword evidence="6" id="KW-0234">DNA repair</keyword>
<dbReference type="PANTHER" id="PTHR13555">
    <property type="entry name" value="C2H2 ZINC FINGER CGI-62-RELATED"/>
    <property type="match status" value="1"/>
</dbReference>
<keyword evidence="1" id="KW-0479">Metal-binding</keyword>
<comment type="caution">
    <text evidence="10">The sequence shown here is derived from an EMBL/GenBank/DDBJ whole genome shotgun (WGS) entry which is preliminary data.</text>
</comment>
<evidence type="ECO:0000313" key="10">
    <source>
        <dbReference type="EMBL" id="OMJ89967.1"/>
    </source>
</evidence>
<feature type="domain" description="C2HC/C3H-type" evidence="9">
    <location>
        <begin position="431"/>
        <end position="460"/>
    </location>
</feature>
<keyword evidence="3" id="KW-0227">DNA damage</keyword>
<keyword evidence="4 7" id="KW-0863">Zinc-finger</keyword>
<evidence type="ECO:0000256" key="1">
    <source>
        <dbReference type="ARBA" id="ARBA00022723"/>
    </source>
</evidence>
<dbReference type="PROSITE" id="PS52027">
    <property type="entry name" value="ZF_C2HC_C3H"/>
    <property type="match status" value="3"/>
</dbReference>
<evidence type="ECO:0000256" key="7">
    <source>
        <dbReference type="PROSITE-ProRule" id="PRU01371"/>
    </source>
</evidence>
<evidence type="ECO:0000256" key="2">
    <source>
        <dbReference type="ARBA" id="ARBA00022737"/>
    </source>
</evidence>
<dbReference type="PANTHER" id="PTHR13555:SF68">
    <property type="entry name" value="ZINC FINGER PROTEIN 474"/>
    <property type="match status" value="1"/>
</dbReference>
<proteinExistence type="predicted"/>
<keyword evidence="5" id="KW-0862">Zinc</keyword>
<dbReference type="Gene3D" id="3.30.160.60">
    <property type="entry name" value="Classic Zinc Finger"/>
    <property type="match status" value="7"/>
</dbReference>
<feature type="region of interest" description="Disordered" evidence="8">
    <location>
        <begin position="388"/>
        <end position="413"/>
    </location>
</feature>
<evidence type="ECO:0000256" key="8">
    <source>
        <dbReference type="SAM" id="MobiDB-lite"/>
    </source>
</evidence>
<reference evidence="10 11" key="1">
    <citation type="submission" date="2016-11" db="EMBL/GenBank/DDBJ databases">
        <title>The macronuclear genome of Stentor coeruleus: a giant cell with tiny introns.</title>
        <authorList>
            <person name="Slabodnick M."/>
            <person name="Ruby J.G."/>
            <person name="Reiff S.B."/>
            <person name="Swart E.C."/>
            <person name="Gosai S."/>
            <person name="Prabakaran S."/>
            <person name="Witkowska E."/>
            <person name="Larue G.E."/>
            <person name="Fisher S."/>
            <person name="Freeman R.M."/>
            <person name="Gunawardena J."/>
            <person name="Chu W."/>
            <person name="Stover N.A."/>
            <person name="Gregory B.D."/>
            <person name="Nowacki M."/>
            <person name="Derisi J."/>
            <person name="Roy S.W."/>
            <person name="Marshall W.F."/>
            <person name="Sood P."/>
        </authorList>
    </citation>
    <scope>NUCLEOTIDE SEQUENCE [LARGE SCALE GENOMIC DNA]</scope>
    <source>
        <strain evidence="10">WM001</strain>
    </source>
</reference>
<gene>
    <name evidence="10" type="ORF">SteCoe_7754</name>
</gene>
<dbReference type="Pfam" id="PF13913">
    <property type="entry name" value="zf-C2HC_2"/>
    <property type="match status" value="8"/>
</dbReference>